<evidence type="ECO:0000313" key="1">
    <source>
        <dbReference type="EMBL" id="ODA29201.1"/>
    </source>
</evidence>
<dbReference type="Proteomes" id="UP000094936">
    <property type="component" value="Unassembled WGS sequence"/>
</dbReference>
<accession>A0A1C3E7K0</accession>
<dbReference type="STRING" id="1080227.A8L45_22595"/>
<dbReference type="OrthoDB" id="5768758at2"/>
<evidence type="ECO:0008006" key="3">
    <source>
        <dbReference type="Google" id="ProtNLM"/>
    </source>
</evidence>
<dbReference type="Pfam" id="PF04320">
    <property type="entry name" value="YggL_50S_bp"/>
    <property type="match status" value="1"/>
</dbReference>
<evidence type="ECO:0000313" key="2">
    <source>
        <dbReference type="Proteomes" id="UP000094936"/>
    </source>
</evidence>
<dbReference type="GO" id="GO:0005829">
    <property type="term" value="C:cytosol"/>
    <property type="evidence" value="ECO:0007669"/>
    <property type="project" value="TreeGrafter"/>
</dbReference>
<dbReference type="AlphaFoldDB" id="A0A1C3E7K0"/>
<name>A0A1C3E7K0_9GAMM</name>
<gene>
    <name evidence="1" type="ORF">A8L45_22595</name>
</gene>
<organism evidence="1 2">
    <name type="scientific">Veronia pacifica</name>
    <dbReference type="NCBI Taxonomy" id="1080227"/>
    <lineage>
        <taxon>Bacteria</taxon>
        <taxon>Pseudomonadati</taxon>
        <taxon>Pseudomonadota</taxon>
        <taxon>Gammaproteobacteria</taxon>
        <taxon>Vibrionales</taxon>
        <taxon>Vibrionaceae</taxon>
        <taxon>Veronia</taxon>
    </lineage>
</organism>
<dbReference type="EMBL" id="LYBM01000076">
    <property type="protein sequence ID" value="ODA29201.1"/>
    <property type="molecule type" value="Genomic_DNA"/>
</dbReference>
<proteinExistence type="predicted"/>
<protein>
    <recommendedName>
        <fullName evidence="3">DUF469 domain-containing protein</fullName>
    </recommendedName>
</protein>
<sequence>MVPSTSQRSRRLRKKLYLDEFAVFGFSVNLHLNTDSDDALDSFIDELVMFADSRHLMIGGGGMKEIELVFGSSLRYGSATEQDREAVKLWLEARDEVSVISLGELVDLNTVY</sequence>
<dbReference type="PANTHER" id="PTHR38778:SF1">
    <property type="entry name" value="CYTOPLASMIC PROTEIN"/>
    <property type="match status" value="1"/>
</dbReference>
<dbReference type="PANTHER" id="PTHR38778">
    <property type="entry name" value="CYTOPLASMIC PROTEIN-RELATED"/>
    <property type="match status" value="1"/>
</dbReference>
<comment type="caution">
    <text evidence="1">The sequence shown here is derived from an EMBL/GenBank/DDBJ whole genome shotgun (WGS) entry which is preliminary data.</text>
</comment>
<keyword evidence="2" id="KW-1185">Reference proteome</keyword>
<reference evidence="1 2" key="1">
    <citation type="submission" date="2016-05" db="EMBL/GenBank/DDBJ databases">
        <title>Genomic Taxonomy of the Vibrionaceae.</title>
        <authorList>
            <person name="Gomez-Gil B."/>
            <person name="Enciso-Ibarra J."/>
        </authorList>
    </citation>
    <scope>NUCLEOTIDE SEQUENCE [LARGE SCALE GENOMIC DNA]</scope>
    <source>
        <strain evidence="1 2">CAIM 1920</strain>
    </source>
</reference>
<dbReference type="RefSeq" id="WP_068905607.1">
    <property type="nucleotide sequence ID" value="NZ_JBHUIF010000003.1"/>
</dbReference>
<dbReference type="InterPro" id="IPR007416">
    <property type="entry name" value="YggL_50S_bp"/>
</dbReference>